<dbReference type="SUPFAM" id="SSF81606">
    <property type="entry name" value="PP2C-like"/>
    <property type="match status" value="1"/>
</dbReference>
<feature type="compositionally biased region" description="Low complexity" evidence="5">
    <location>
        <begin position="11"/>
        <end position="21"/>
    </location>
</feature>
<keyword evidence="1" id="KW-0479">Metal-binding</keyword>
<keyword evidence="7" id="KW-1185">Reference proteome</keyword>
<gene>
    <name evidence="8" type="primary">LOC111133939</name>
</gene>
<evidence type="ECO:0000313" key="7">
    <source>
        <dbReference type="Proteomes" id="UP000694844"/>
    </source>
</evidence>
<evidence type="ECO:0000313" key="8">
    <source>
        <dbReference type="RefSeq" id="XP_022338392.1"/>
    </source>
</evidence>
<evidence type="ECO:0000256" key="1">
    <source>
        <dbReference type="ARBA" id="ARBA00022723"/>
    </source>
</evidence>
<dbReference type="Gene3D" id="3.60.40.10">
    <property type="entry name" value="PPM-type phosphatase domain"/>
    <property type="match status" value="1"/>
</dbReference>
<sequence length="359" mass="40282">MDLFGDLPEPATTKSTTSSASLYDDIPDKDGSIKVQLKTGNGESKSSHTCKRKPEEDINHTKSTRLKCSIKYRLTPFFAERQGERDEMQDEHVLMEDITNQISNLHPSVYRVAFFAVYDGHGGARASRFASQNLHKFLLDKFPKGELSQIEKDMKKILVETFKKTDEEFLKEATKTKPSWKDGTTATVVVVVNETVFIAWLGDSQAVLCRQKEDNSCIPIPLTTEHSPSVYEERIRIQKAGGHVKDGRVLGVLEVSRSLGDGQYKKLGISCIPDVKKCQLTDQDRYIILACDGLWKCFTFTECITFANNILEDESLTESNDKTAREVRCQSVCQKLANEAVLRLSADNVTVVLLSLTKT</sequence>
<accession>A0A8B8ECL4</accession>
<dbReference type="OrthoDB" id="10264738at2759"/>
<evidence type="ECO:0000256" key="4">
    <source>
        <dbReference type="RuleBase" id="RU003465"/>
    </source>
</evidence>
<dbReference type="InterPro" id="IPR015655">
    <property type="entry name" value="PP2C"/>
</dbReference>
<comment type="similarity">
    <text evidence="4">Belongs to the PP2C family.</text>
</comment>
<dbReference type="CDD" id="cd00143">
    <property type="entry name" value="PP2Cc"/>
    <property type="match status" value="1"/>
</dbReference>
<dbReference type="SMART" id="SM00332">
    <property type="entry name" value="PP2Cc"/>
    <property type="match status" value="1"/>
</dbReference>
<dbReference type="Proteomes" id="UP000694844">
    <property type="component" value="Chromosome 5"/>
</dbReference>
<organism evidence="7 8">
    <name type="scientific">Crassostrea virginica</name>
    <name type="common">Eastern oyster</name>
    <dbReference type="NCBI Taxonomy" id="6565"/>
    <lineage>
        <taxon>Eukaryota</taxon>
        <taxon>Metazoa</taxon>
        <taxon>Spiralia</taxon>
        <taxon>Lophotrochozoa</taxon>
        <taxon>Mollusca</taxon>
        <taxon>Bivalvia</taxon>
        <taxon>Autobranchia</taxon>
        <taxon>Pteriomorphia</taxon>
        <taxon>Ostreida</taxon>
        <taxon>Ostreoidea</taxon>
        <taxon>Ostreidae</taxon>
        <taxon>Crassostrea</taxon>
    </lineage>
</organism>
<dbReference type="PROSITE" id="PS51746">
    <property type="entry name" value="PPM_2"/>
    <property type="match status" value="1"/>
</dbReference>
<name>A0A8B8ECL4_CRAVI</name>
<dbReference type="PANTHER" id="PTHR13832">
    <property type="entry name" value="PROTEIN PHOSPHATASE 2C"/>
    <property type="match status" value="1"/>
</dbReference>
<feature type="region of interest" description="Disordered" evidence="5">
    <location>
        <begin position="1"/>
        <end position="58"/>
    </location>
</feature>
<dbReference type="PROSITE" id="PS01032">
    <property type="entry name" value="PPM_1"/>
    <property type="match status" value="1"/>
</dbReference>
<dbReference type="AlphaFoldDB" id="A0A8B8ECL4"/>
<keyword evidence="3 4" id="KW-0904">Protein phosphatase</keyword>
<reference evidence="8" key="1">
    <citation type="submission" date="2025-08" db="UniProtKB">
        <authorList>
            <consortium name="RefSeq"/>
        </authorList>
    </citation>
    <scope>IDENTIFICATION</scope>
    <source>
        <tissue evidence="8">Whole sample</tissue>
    </source>
</reference>
<dbReference type="InterPro" id="IPR000222">
    <property type="entry name" value="PP2C_BS"/>
</dbReference>
<evidence type="ECO:0000256" key="2">
    <source>
        <dbReference type="ARBA" id="ARBA00022801"/>
    </source>
</evidence>
<keyword evidence="2 4" id="KW-0378">Hydrolase</keyword>
<dbReference type="InterPro" id="IPR036457">
    <property type="entry name" value="PPM-type-like_dom_sf"/>
</dbReference>
<dbReference type="PANTHER" id="PTHR13832:SF699">
    <property type="entry name" value="INTEGRIN-LINKED KINASE-ASSOCIATED SERINE_THREONINE PHOSPHATASE 2C"/>
    <property type="match status" value="1"/>
</dbReference>
<dbReference type="Pfam" id="PF00481">
    <property type="entry name" value="PP2C"/>
    <property type="match status" value="1"/>
</dbReference>
<evidence type="ECO:0000259" key="6">
    <source>
        <dbReference type="PROSITE" id="PS51746"/>
    </source>
</evidence>
<dbReference type="KEGG" id="cvn:111133939"/>
<evidence type="ECO:0000256" key="3">
    <source>
        <dbReference type="ARBA" id="ARBA00022912"/>
    </source>
</evidence>
<protein>
    <submittedName>
        <fullName evidence="8">Integrin-linked kinase-associated serine/threonine phosphatase 2C-like</fullName>
    </submittedName>
</protein>
<dbReference type="RefSeq" id="XP_022338392.1">
    <property type="nucleotide sequence ID" value="XM_022482684.1"/>
</dbReference>
<dbReference type="GeneID" id="111133939"/>
<dbReference type="GO" id="GO:0004722">
    <property type="term" value="F:protein serine/threonine phosphatase activity"/>
    <property type="evidence" value="ECO:0007669"/>
    <property type="project" value="InterPro"/>
</dbReference>
<dbReference type="GO" id="GO:0046872">
    <property type="term" value="F:metal ion binding"/>
    <property type="evidence" value="ECO:0007669"/>
    <property type="project" value="UniProtKB-KW"/>
</dbReference>
<evidence type="ECO:0000256" key="5">
    <source>
        <dbReference type="SAM" id="MobiDB-lite"/>
    </source>
</evidence>
<dbReference type="InterPro" id="IPR001932">
    <property type="entry name" value="PPM-type_phosphatase-like_dom"/>
</dbReference>
<dbReference type="FunFam" id="3.60.40.10:FF:000156">
    <property type="entry name" value="Integrin-linked kinase-associated serine/threonine phosphatase 2C"/>
    <property type="match status" value="1"/>
</dbReference>
<proteinExistence type="inferred from homology"/>
<feature type="domain" description="PPM-type phosphatase" evidence="6">
    <location>
        <begin position="75"/>
        <end position="356"/>
    </location>
</feature>